<dbReference type="Gene3D" id="1.20.120.910">
    <property type="entry name" value="DksA, coiled-coil domain"/>
    <property type="match status" value="1"/>
</dbReference>
<evidence type="ECO:0000256" key="1">
    <source>
        <dbReference type="ARBA" id="ARBA00022723"/>
    </source>
</evidence>
<evidence type="ECO:0000256" key="4">
    <source>
        <dbReference type="PROSITE-ProRule" id="PRU00510"/>
    </source>
</evidence>
<dbReference type="InterPro" id="IPR000962">
    <property type="entry name" value="Znf_DskA_TraR"/>
</dbReference>
<gene>
    <name evidence="8" type="ORF">EV655_12310</name>
</gene>
<keyword evidence="2" id="KW-0863">Zinc-finger</keyword>
<dbReference type="RefSeq" id="WP_132546696.1">
    <property type="nucleotide sequence ID" value="NZ_SLWW01000023.1"/>
</dbReference>
<evidence type="ECO:0000313" key="8">
    <source>
        <dbReference type="EMBL" id="TCO68785.1"/>
    </source>
</evidence>
<keyword evidence="9" id="KW-1185">Reference proteome</keyword>
<dbReference type="OrthoDB" id="1121111at2"/>
<dbReference type="PANTHER" id="PTHR33823:SF4">
    <property type="entry name" value="GENERAL STRESS PROTEIN 16O"/>
    <property type="match status" value="1"/>
</dbReference>
<feature type="domain" description="Zinc finger DksA/TraR C4-type" evidence="6">
    <location>
        <begin position="74"/>
        <end position="104"/>
    </location>
</feature>
<dbReference type="Proteomes" id="UP000295142">
    <property type="component" value="Unassembled WGS sequence"/>
</dbReference>
<keyword evidence="5" id="KW-0175">Coiled coil</keyword>
<dbReference type="GO" id="GO:0008270">
    <property type="term" value="F:zinc ion binding"/>
    <property type="evidence" value="ECO:0007669"/>
    <property type="project" value="UniProtKB-KW"/>
</dbReference>
<feature type="domain" description="DnaK suppressor protein-like N-terminal" evidence="7">
    <location>
        <begin position="9"/>
        <end position="71"/>
    </location>
</feature>
<dbReference type="SUPFAM" id="SSF57716">
    <property type="entry name" value="Glucocorticoid receptor-like (DNA-binding domain)"/>
    <property type="match status" value="1"/>
</dbReference>
<evidence type="ECO:0000259" key="7">
    <source>
        <dbReference type="Pfam" id="PF21173"/>
    </source>
</evidence>
<organism evidence="8 9">
    <name type="scientific">Rhodovulum euryhalinum</name>
    <dbReference type="NCBI Taxonomy" id="35805"/>
    <lineage>
        <taxon>Bacteria</taxon>
        <taxon>Pseudomonadati</taxon>
        <taxon>Pseudomonadota</taxon>
        <taxon>Alphaproteobacteria</taxon>
        <taxon>Rhodobacterales</taxon>
        <taxon>Paracoccaceae</taxon>
        <taxon>Rhodovulum</taxon>
    </lineage>
</organism>
<protein>
    <submittedName>
        <fullName evidence="8">TraR/DksA family transcriptional regulator</fullName>
    </submittedName>
</protein>
<evidence type="ECO:0000313" key="9">
    <source>
        <dbReference type="Proteomes" id="UP000295142"/>
    </source>
</evidence>
<dbReference type="InterPro" id="IPR037187">
    <property type="entry name" value="DnaK_N"/>
</dbReference>
<dbReference type="EMBL" id="SLWW01000023">
    <property type="protein sequence ID" value="TCO68785.1"/>
    <property type="molecule type" value="Genomic_DNA"/>
</dbReference>
<dbReference type="SUPFAM" id="SSF109635">
    <property type="entry name" value="DnaK suppressor protein DksA, alpha-hairpin domain"/>
    <property type="match status" value="1"/>
</dbReference>
<dbReference type="AlphaFoldDB" id="A0A4R2KQ97"/>
<proteinExistence type="predicted"/>
<comment type="caution">
    <text evidence="8">The sequence shown here is derived from an EMBL/GenBank/DDBJ whole genome shotgun (WGS) entry which is preliminary data.</text>
</comment>
<keyword evidence="1" id="KW-0479">Metal-binding</keyword>
<name>A0A4R2KQ97_9RHOB</name>
<feature type="zinc finger region" description="dksA C4-type" evidence="4">
    <location>
        <begin position="79"/>
        <end position="103"/>
    </location>
</feature>
<feature type="coiled-coil region" evidence="5">
    <location>
        <begin position="1"/>
        <end position="35"/>
    </location>
</feature>
<evidence type="ECO:0000256" key="5">
    <source>
        <dbReference type="SAM" id="Coils"/>
    </source>
</evidence>
<dbReference type="InterPro" id="IPR048487">
    <property type="entry name" value="DksA-like_N"/>
</dbReference>
<reference evidence="8 9" key="1">
    <citation type="submission" date="2019-03" db="EMBL/GenBank/DDBJ databases">
        <title>Genomic Encyclopedia of Type Strains, Phase IV (KMG-IV): sequencing the most valuable type-strain genomes for metagenomic binning, comparative biology and taxonomic classification.</title>
        <authorList>
            <person name="Goeker M."/>
        </authorList>
    </citation>
    <scope>NUCLEOTIDE SEQUENCE [LARGE SCALE GENOMIC DNA]</scope>
    <source>
        <strain evidence="8 9">DSM 4868</strain>
    </source>
</reference>
<dbReference type="Pfam" id="PF21173">
    <property type="entry name" value="DksA-like_N"/>
    <property type="match status" value="1"/>
</dbReference>
<dbReference type="Pfam" id="PF01258">
    <property type="entry name" value="zf-dskA_traR"/>
    <property type="match status" value="1"/>
</dbReference>
<sequence length="105" mass="11830">MASLRDRKRQLLTRLAELDNRLHDIEAELDTHQSKDWGELAVEREEDEVLEGMGASGLAEVKQINAALARIEDGSYGYCVRCGEEIAEERLDVLPATPFCRICAR</sequence>
<evidence type="ECO:0000256" key="2">
    <source>
        <dbReference type="ARBA" id="ARBA00022771"/>
    </source>
</evidence>
<dbReference type="PROSITE" id="PS51128">
    <property type="entry name" value="ZF_DKSA_2"/>
    <property type="match status" value="1"/>
</dbReference>
<evidence type="ECO:0000256" key="3">
    <source>
        <dbReference type="ARBA" id="ARBA00022833"/>
    </source>
</evidence>
<keyword evidence="3" id="KW-0862">Zinc</keyword>
<dbReference type="PANTHER" id="PTHR33823">
    <property type="entry name" value="RNA POLYMERASE-BINDING TRANSCRIPTION FACTOR DKSA-RELATED"/>
    <property type="match status" value="1"/>
</dbReference>
<evidence type="ECO:0000259" key="6">
    <source>
        <dbReference type="Pfam" id="PF01258"/>
    </source>
</evidence>
<accession>A0A4R2KQ97</accession>